<dbReference type="EMBL" id="JAODUP010000020">
    <property type="protein sequence ID" value="KAK2168152.1"/>
    <property type="molecule type" value="Genomic_DNA"/>
</dbReference>
<name>A0AAD9KBM6_9ANNE</name>
<accession>A0AAD9KBM6</accession>
<dbReference type="Proteomes" id="UP001208570">
    <property type="component" value="Unassembled WGS sequence"/>
</dbReference>
<evidence type="ECO:0000313" key="2">
    <source>
        <dbReference type="EMBL" id="KAK2168152.1"/>
    </source>
</evidence>
<organism evidence="2 3">
    <name type="scientific">Paralvinella palmiformis</name>
    <dbReference type="NCBI Taxonomy" id="53620"/>
    <lineage>
        <taxon>Eukaryota</taxon>
        <taxon>Metazoa</taxon>
        <taxon>Spiralia</taxon>
        <taxon>Lophotrochozoa</taxon>
        <taxon>Annelida</taxon>
        <taxon>Polychaeta</taxon>
        <taxon>Sedentaria</taxon>
        <taxon>Canalipalpata</taxon>
        <taxon>Terebellida</taxon>
        <taxon>Terebelliformia</taxon>
        <taxon>Alvinellidae</taxon>
        <taxon>Paralvinella</taxon>
    </lineage>
</organism>
<gene>
    <name evidence="2" type="ORF">LSH36_20g14046</name>
</gene>
<reference evidence="2" key="1">
    <citation type="journal article" date="2023" name="Mol. Biol. Evol.">
        <title>Third-Generation Sequencing Reveals the Adaptive Role of the Epigenome in Three Deep-Sea Polychaetes.</title>
        <authorList>
            <person name="Perez M."/>
            <person name="Aroh O."/>
            <person name="Sun Y."/>
            <person name="Lan Y."/>
            <person name="Juniper S.K."/>
            <person name="Young C.R."/>
            <person name="Angers B."/>
            <person name="Qian P.Y."/>
        </authorList>
    </citation>
    <scope>NUCLEOTIDE SEQUENCE</scope>
    <source>
        <strain evidence="2">P08H-3</strain>
    </source>
</reference>
<feature type="chain" id="PRO_5042084464" evidence="1">
    <location>
        <begin position="22"/>
        <end position="120"/>
    </location>
</feature>
<evidence type="ECO:0000313" key="3">
    <source>
        <dbReference type="Proteomes" id="UP001208570"/>
    </source>
</evidence>
<keyword evidence="1" id="KW-0732">Signal</keyword>
<feature type="signal peptide" evidence="1">
    <location>
        <begin position="1"/>
        <end position="21"/>
    </location>
</feature>
<keyword evidence="3" id="KW-1185">Reference proteome</keyword>
<dbReference type="AlphaFoldDB" id="A0AAD9KBM6"/>
<proteinExistence type="predicted"/>
<comment type="caution">
    <text evidence="2">The sequence shown here is derived from an EMBL/GenBank/DDBJ whole genome shotgun (WGS) entry which is preliminary data.</text>
</comment>
<protein>
    <submittedName>
        <fullName evidence="2">Uncharacterized protein</fullName>
    </submittedName>
</protein>
<evidence type="ECO:0000256" key="1">
    <source>
        <dbReference type="SAM" id="SignalP"/>
    </source>
</evidence>
<sequence>MITAACSVLAISLFISSVVLEINSYGYDDGIRGLPPSNVTIYCLLRGGSCTTPGQCGDFATVGGFRPAVVAGQLLLCNHTTVCCVPHHHYGYRVVGYGYSARPYAKKHWKRRRQRWRSWR</sequence>